<sequence>MLPQAIRSRRGEGYVDVVVIVLVTMLCIGLAIKVFPVFMAQQKLNTIASELAREAEISGRVGPETSQRAIALQEQTGLHPSIAWSKTGSIQIDQEVMVTLHMTVNIGLFGNFGSFPIELTATATGKSEVYWK</sequence>
<dbReference type="AlphaFoldDB" id="A0A5D0CYH8"/>
<protein>
    <submittedName>
        <fullName evidence="2">DUF4320 family protein</fullName>
    </submittedName>
</protein>
<evidence type="ECO:0000313" key="3">
    <source>
        <dbReference type="Proteomes" id="UP000325218"/>
    </source>
</evidence>
<name>A0A5D0CYH8_9BACL</name>
<keyword evidence="1" id="KW-0472">Membrane</keyword>
<keyword evidence="3" id="KW-1185">Reference proteome</keyword>
<accession>A0A5D0CYH8</accession>
<gene>
    <name evidence="2" type="ORF">FRY98_03600</name>
</gene>
<comment type="caution">
    <text evidence="2">The sequence shown here is derived from an EMBL/GenBank/DDBJ whole genome shotgun (WGS) entry which is preliminary data.</text>
</comment>
<keyword evidence="1" id="KW-0812">Transmembrane</keyword>
<keyword evidence="1" id="KW-1133">Transmembrane helix</keyword>
<evidence type="ECO:0000256" key="1">
    <source>
        <dbReference type="SAM" id="Phobius"/>
    </source>
</evidence>
<evidence type="ECO:0000313" key="2">
    <source>
        <dbReference type="EMBL" id="TYA14773.1"/>
    </source>
</evidence>
<feature type="transmembrane region" description="Helical" evidence="1">
    <location>
        <begin position="17"/>
        <end position="35"/>
    </location>
</feature>
<dbReference type="OrthoDB" id="9800249at2"/>
<proteinExistence type="predicted"/>
<dbReference type="RefSeq" id="WP_148450367.1">
    <property type="nucleotide sequence ID" value="NZ_VSDO01000001.1"/>
</dbReference>
<dbReference type="EMBL" id="VSDO01000001">
    <property type="protein sequence ID" value="TYA14773.1"/>
    <property type="molecule type" value="Genomic_DNA"/>
</dbReference>
<dbReference type="Proteomes" id="UP000325218">
    <property type="component" value="Unassembled WGS sequence"/>
</dbReference>
<organism evidence="2 3">
    <name type="scientific">Paenibacillus faecis</name>
    <dbReference type="NCBI Taxonomy" id="862114"/>
    <lineage>
        <taxon>Bacteria</taxon>
        <taxon>Bacillati</taxon>
        <taxon>Bacillota</taxon>
        <taxon>Bacilli</taxon>
        <taxon>Bacillales</taxon>
        <taxon>Paenibacillaceae</taxon>
        <taxon>Paenibacillus</taxon>
    </lineage>
</organism>
<dbReference type="Pfam" id="PF14208">
    <property type="entry name" value="DUF4320"/>
    <property type="match status" value="1"/>
</dbReference>
<dbReference type="InterPro" id="IPR025469">
    <property type="entry name" value="DUF4320"/>
</dbReference>
<reference evidence="2 3" key="1">
    <citation type="submission" date="2019-08" db="EMBL/GenBank/DDBJ databases">
        <title>Genome sequencing of Paenibacillus faecis DSM 23593(T).</title>
        <authorList>
            <person name="Kook J.-K."/>
            <person name="Park S.-N."/>
            <person name="Lim Y.K."/>
        </authorList>
    </citation>
    <scope>NUCLEOTIDE SEQUENCE [LARGE SCALE GENOMIC DNA]</scope>
    <source>
        <strain evidence="2 3">DSM 23593</strain>
    </source>
</reference>